<organism evidence="1 2">
    <name type="scientific">Comamonas thiooxydans</name>
    <dbReference type="NCBI Taxonomy" id="363952"/>
    <lineage>
        <taxon>Bacteria</taxon>
        <taxon>Pseudomonadati</taxon>
        <taxon>Pseudomonadota</taxon>
        <taxon>Betaproteobacteria</taxon>
        <taxon>Burkholderiales</taxon>
        <taxon>Comamonadaceae</taxon>
        <taxon>Comamonas</taxon>
    </lineage>
</organism>
<name>A0A0E3BVD8_9BURK</name>
<gene>
    <name evidence="1" type="ORF">P608_11450</name>
</gene>
<sequence>MDVPLTLAGDKTVTTVIVRKPSSGALRGLALSDLLRLQTDAIQTILPRVTDPMLTKNVVQTIDPADLVALGGAVASFLLPKADRADFQPE</sequence>
<comment type="caution">
    <text evidence="1">The sequence shown here is derived from an EMBL/GenBank/DDBJ whole genome shotgun (WGS) entry which is preliminary data.</text>
</comment>
<accession>A0A0E3BVD8</accession>
<protein>
    <submittedName>
        <fullName evidence="1">Phage tail protein</fullName>
    </submittedName>
</protein>
<evidence type="ECO:0000313" key="1">
    <source>
        <dbReference type="EMBL" id="KGH12141.1"/>
    </source>
</evidence>
<dbReference type="Proteomes" id="UP000029549">
    <property type="component" value="Unassembled WGS sequence"/>
</dbReference>
<proteinExistence type="predicted"/>
<keyword evidence="2" id="KW-1185">Reference proteome</keyword>
<reference evidence="1 2" key="1">
    <citation type="submission" date="2013-09" db="EMBL/GenBank/DDBJ databases">
        <title>High correlation between genotypes and phenotypes of environmental bacteria Comamonas testosteroni strains.</title>
        <authorList>
            <person name="Liu L."/>
            <person name="Zhu W."/>
            <person name="Xia X."/>
            <person name="Xu B."/>
            <person name="Luo M."/>
            <person name="Wang G."/>
        </authorList>
    </citation>
    <scope>NUCLEOTIDE SEQUENCE [LARGE SCALE GENOMIC DNA]</scope>
    <source>
        <strain evidence="1 2">DF2</strain>
    </source>
</reference>
<dbReference type="InterPro" id="IPR019289">
    <property type="entry name" value="Phage_tail_E/E"/>
</dbReference>
<evidence type="ECO:0000313" key="2">
    <source>
        <dbReference type="Proteomes" id="UP000029549"/>
    </source>
</evidence>
<dbReference type="EMBL" id="AWTP01000107">
    <property type="protein sequence ID" value="KGH12141.1"/>
    <property type="molecule type" value="Genomic_DNA"/>
</dbReference>
<dbReference type="AlphaFoldDB" id="A0A0E3BVD8"/>
<dbReference type="Pfam" id="PF10109">
    <property type="entry name" value="Phage_TAC_7"/>
    <property type="match status" value="1"/>
</dbReference>